<dbReference type="PANTHER" id="PTHR43377">
    <property type="entry name" value="BILIVERDIN REDUCTASE A"/>
    <property type="match status" value="1"/>
</dbReference>
<keyword evidence="1" id="KW-0732">Signal</keyword>
<gene>
    <name evidence="4" type="ORF">PTD2_12059</name>
</gene>
<dbReference type="InterPro" id="IPR000683">
    <property type="entry name" value="Gfo/Idh/MocA-like_OxRdtase_N"/>
</dbReference>
<feature type="domain" description="Gfo/Idh/MocA-like oxidoreductase N-terminal" evidence="2">
    <location>
        <begin position="3"/>
        <end position="119"/>
    </location>
</feature>
<sequence length="335" mass="37272">MYNVLIIGYGNIAKRHINNLIALNAIKFLTVLRHSDTAIDDYPIASEQISALPTSDSLKGRFDFCIICSPTNSHIEYALQLLAAKIPCLIEKPLAMNAAEGKKLVSDARLQGTSVQVGYNLAFTKGFAQVLAVLQHKELGRIWRIDAAVGQYLPNWRPHKNYQTAVSANAALGGGVLLELSHELDYLLALFTPEKIAVQATLLNHSILTMDCENQAVISGSFNLADGLQAAIIVKLDMLQQQPSRYLHVYGELGVLRWDLILQQLVLCRHDGTEQVIDIKEDTNQQYISQLQHFLMIKNQANLDSLNTAYKTMRWIDAIRQSAAKGQTVHLELIS</sequence>
<dbReference type="OrthoDB" id="9781031at2"/>
<evidence type="ECO:0000259" key="3">
    <source>
        <dbReference type="Pfam" id="PF22725"/>
    </source>
</evidence>
<dbReference type="RefSeq" id="WP_009837424.1">
    <property type="nucleotide sequence ID" value="NZ_AAOH01000002.1"/>
</dbReference>
<dbReference type="Pfam" id="PF22725">
    <property type="entry name" value="GFO_IDH_MocA_C3"/>
    <property type="match status" value="1"/>
</dbReference>
<proteinExistence type="predicted"/>
<accession>A4C6E6</accession>
<dbReference type="Gene3D" id="3.40.50.720">
    <property type="entry name" value="NAD(P)-binding Rossmann-like Domain"/>
    <property type="match status" value="1"/>
</dbReference>
<dbReference type="SUPFAM" id="SSF55347">
    <property type="entry name" value="Glyceraldehyde-3-phosphate dehydrogenase-like, C-terminal domain"/>
    <property type="match status" value="1"/>
</dbReference>
<dbReference type="AlphaFoldDB" id="A4C6E6"/>
<dbReference type="HOGENOM" id="CLU_023194_10_1_6"/>
<name>A4C6E6_9GAMM</name>
<dbReference type="InterPro" id="IPR055170">
    <property type="entry name" value="GFO_IDH_MocA-like_dom"/>
</dbReference>
<reference evidence="4 5" key="1">
    <citation type="submission" date="2006-02" db="EMBL/GenBank/DDBJ databases">
        <authorList>
            <person name="Moran M.A."/>
            <person name="Kjelleberg S."/>
            <person name="Egan S."/>
            <person name="Saunders N."/>
            <person name="Thomas T."/>
            <person name="Ferriera S."/>
            <person name="Johnson J."/>
            <person name="Kravitz S."/>
            <person name="Halpern A."/>
            <person name="Remington K."/>
            <person name="Beeson K."/>
            <person name="Tran B."/>
            <person name="Rogers Y.-H."/>
            <person name="Friedman R."/>
            <person name="Venter J.C."/>
        </authorList>
    </citation>
    <scope>NUCLEOTIDE SEQUENCE [LARGE SCALE GENOMIC DNA]</scope>
    <source>
        <strain evidence="4 5">D2</strain>
    </source>
</reference>
<evidence type="ECO:0000259" key="2">
    <source>
        <dbReference type="Pfam" id="PF01408"/>
    </source>
</evidence>
<keyword evidence="5" id="KW-1185">Reference proteome</keyword>
<dbReference type="Gene3D" id="3.30.360.10">
    <property type="entry name" value="Dihydrodipicolinate Reductase, domain 2"/>
    <property type="match status" value="1"/>
</dbReference>
<evidence type="ECO:0000313" key="4">
    <source>
        <dbReference type="EMBL" id="EAR29550.1"/>
    </source>
</evidence>
<evidence type="ECO:0000313" key="5">
    <source>
        <dbReference type="Proteomes" id="UP000006201"/>
    </source>
</evidence>
<dbReference type="STRING" id="87626.PTD2_12059"/>
<dbReference type="Pfam" id="PF01408">
    <property type="entry name" value="GFO_IDH_MocA"/>
    <property type="match status" value="1"/>
</dbReference>
<dbReference type="SUPFAM" id="SSF51735">
    <property type="entry name" value="NAD(P)-binding Rossmann-fold domains"/>
    <property type="match status" value="1"/>
</dbReference>
<dbReference type="GO" id="GO:0000166">
    <property type="term" value="F:nucleotide binding"/>
    <property type="evidence" value="ECO:0007669"/>
    <property type="project" value="InterPro"/>
</dbReference>
<organism evidence="4 5">
    <name type="scientific">Pseudoalteromonas tunicata D2</name>
    <dbReference type="NCBI Taxonomy" id="87626"/>
    <lineage>
        <taxon>Bacteria</taxon>
        <taxon>Pseudomonadati</taxon>
        <taxon>Pseudomonadota</taxon>
        <taxon>Gammaproteobacteria</taxon>
        <taxon>Alteromonadales</taxon>
        <taxon>Pseudoalteromonadaceae</taxon>
        <taxon>Pseudoalteromonas</taxon>
    </lineage>
</organism>
<evidence type="ECO:0000256" key="1">
    <source>
        <dbReference type="ARBA" id="ARBA00022729"/>
    </source>
</evidence>
<dbReference type="Proteomes" id="UP000006201">
    <property type="component" value="Unassembled WGS sequence"/>
</dbReference>
<dbReference type="InterPro" id="IPR036291">
    <property type="entry name" value="NAD(P)-bd_dom_sf"/>
</dbReference>
<dbReference type="InterPro" id="IPR051450">
    <property type="entry name" value="Gfo/Idh/MocA_Oxidoreductases"/>
</dbReference>
<feature type="domain" description="GFO/IDH/MocA-like oxidoreductase" evidence="3">
    <location>
        <begin position="127"/>
        <end position="256"/>
    </location>
</feature>
<dbReference type="PANTHER" id="PTHR43377:SF1">
    <property type="entry name" value="BILIVERDIN REDUCTASE A"/>
    <property type="match status" value="1"/>
</dbReference>
<protein>
    <submittedName>
        <fullName evidence="4">Oxidoreductase</fullName>
    </submittedName>
</protein>
<dbReference type="EMBL" id="AAOH01000002">
    <property type="protein sequence ID" value="EAR29550.1"/>
    <property type="molecule type" value="Genomic_DNA"/>
</dbReference>
<dbReference type="eggNOG" id="COG0673">
    <property type="taxonomic scope" value="Bacteria"/>
</dbReference>
<comment type="caution">
    <text evidence="4">The sequence shown here is derived from an EMBL/GenBank/DDBJ whole genome shotgun (WGS) entry which is preliminary data.</text>
</comment>